<dbReference type="FunFam" id="3.40.50.410:FF:000013">
    <property type="entry name" value="inter-alpha-trypsin inhibitor heavy chain H2"/>
    <property type="match status" value="1"/>
</dbReference>
<evidence type="ECO:0000256" key="16">
    <source>
        <dbReference type="PIRSR" id="PIRSR613078-1"/>
    </source>
</evidence>
<feature type="compositionally biased region" description="Low complexity" evidence="18">
    <location>
        <begin position="1024"/>
        <end position="1063"/>
    </location>
</feature>
<keyword evidence="11" id="KW-0378">Hydrolase</keyword>
<dbReference type="PANTHER" id="PTHR10338">
    <property type="entry name" value="INTER-ALPHA-TRYPSIN INHIBITOR HEAVY CHAIN FAMILY MEMBER"/>
    <property type="match status" value="1"/>
</dbReference>
<dbReference type="Proteomes" id="UP000727407">
    <property type="component" value="Unassembled WGS sequence"/>
</dbReference>
<evidence type="ECO:0000256" key="4">
    <source>
        <dbReference type="ARBA" id="ARBA00022525"/>
    </source>
</evidence>
<feature type="compositionally biased region" description="Polar residues" evidence="18">
    <location>
        <begin position="1108"/>
        <end position="1124"/>
    </location>
</feature>
<dbReference type="InterPro" id="IPR010600">
    <property type="entry name" value="ITI_HC_C"/>
</dbReference>
<dbReference type="PANTHER" id="PTHR10338:SF155">
    <property type="entry name" value="INTER-ALPHA-TRYPSIN INHIBITOR HEAVY CHAIN H6"/>
    <property type="match status" value="1"/>
</dbReference>
<dbReference type="GO" id="GO:0005524">
    <property type="term" value="F:ATP binding"/>
    <property type="evidence" value="ECO:0007669"/>
    <property type="project" value="UniProtKB-KW"/>
</dbReference>
<proteinExistence type="inferred from homology"/>
<organism evidence="21 22">
    <name type="scientific">Clarias magur</name>
    <name type="common">Asian catfish</name>
    <name type="synonym">Macropteronotus magur</name>
    <dbReference type="NCBI Taxonomy" id="1594786"/>
    <lineage>
        <taxon>Eukaryota</taxon>
        <taxon>Metazoa</taxon>
        <taxon>Chordata</taxon>
        <taxon>Craniata</taxon>
        <taxon>Vertebrata</taxon>
        <taxon>Euteleostomi</taxon>
        <taxon>Actinopterygii</taxon>
        <taxon>Neopterygii</taxon>
        <taxon>Teleostei</taxon>
        <taxon>Ostariophysi</taxon>
        <taxon>Siluriformes</taxon>
        <taxon>Clariidae</taxon>
        <taxon>Clarias</taxon>
    </lineage>
</organism>
<evidence type="ECO:0000256" key="7">
    <source>
        <dbReference type="ARBA" id="ARBA00022690"/>
    </source>
</evidence>
<evidence type="ECO:0000256" key="8">
    <source>
        <dbReference type="ARBA" id="ARBA00022729"/>
    </source>
</evidence>
<dbReference type="GO" id="GO:0016787">
    <property type="term" value="F:hydrolase activity"/>
    <property type="evidence" value="ECO:0007669"/>
    <property type="project" value="UniProtKB-KW"/>
</dbReference>
<dbReference type="FunFam" id="3.40.50.1240:FF:000001">
    <property type="entry name" value="6-phosphofructo-2-kinase/fructose-2, 6-bisphosphatase 3 isoform 2"/>
    <property type="match status" value="1"/>
</dbReference>
<dbReference type="GO" id="GO:0003873">
    <property type="term" value="F:6-phosphofructo-2-kinase activity"/>
    <property type="evidence" value="ECO:0007669"/>
    <property type="project" value="InterPro"/>
</dbReference>
<comment type="subcellular location">
    <subcellularLocation>
        <location evidence="1">Secreted</location>
    </subcellularLocation>
</comment>
<evidence type="ECO:0000256" key="11">
    <source>
        <dbReference type="ARBA" id="ARBA00022801"/>
    </source>
</evidence>
<sequence>MDMFPKELRRRTVCDSTASRPQFTNSPTMIVMVGLPARGKTYISRKLTRYLNWIGVPTQVFNLGQYRREAVKCYKNYEFFHPDNEEAMKIRRACVLKALKDIAIYFNKEHGQVAVFDATNTTKERREIITSFANERGYKVFFIESICDDPEIIETNIMEVKLSSPDYENCDKDKVVEDFLKRIECYKMTYITLDNENDRNLSYIKIFNVGTRYLVNKVQDHIQSRIVYYLMNIHVTPRSIYLSRHGESELNLLGRIGGDSGLSSQGKRYASALSGFIRNQSIKDLKVWTSHLKRTIQTAEALGVTYEQWKALNEIDAGVCEEMTYEEIQENFPEEFAMRDQDKYRYRYPKGESYEDLVHRLEPVIMELERQENVLVICHQAIMRCLLAYFLDKSAEELPYLKCPLHTVLKLTPVAYGCKVESIYLNIQAVNTHREKPALKITDYHVRCSVISRYALTTVESTVWNQLHFTKEAAFEVDLPPSAFISNFTITSNGKVHVAEVKERAAARKIYDDAKKQGKTTGLVATKEREIEKFRVAVSVPPGVQMHFSLMYEELLTRRLGHYELALGLRPGQPVQNLSVDVSIVERTGISLLKVLPLRTSRLLTSADQAETEAPPSTHVHQNLHCAHIHYNPSLQQQRTISPKGINADFVLQYDVEQKDFMGDIQVHNGFFVHYFSPRDLPVVSKNIIFVVDISGSMIGTKIKQTKAAISTILGDLREGDYFNLITFSDKVQIWKEGRTVLATKQNIRDAREFVKKIAADGWTNINAALLSAAQLINSSSPDSHLSSPRRVPMIIFLTDGEATIGVTAQEAILHNAHSALGSVSLFALAFGDDADFPLLKRLALENHGIARMVYEDADAALQLKGFYDEVASPLLSDIQLSYLDNQAYEVTGALFPNYFQGSELIVTGKIKTDSQDLKVSLTANGSKKKVKVENKFVLPKLEVNETIASLGCTMELHRIGNFVHRLWAYYTIKELLMAKLNSSDPLVQRLLGEKATNLSLKYNFVTPVTSLVVVKPDIEEPNPTTVSTTTTTPKPVTTTAPIVTTTPTQTSSTSKITSTTEPLIKKPSKPLKPNKTSLTKPLRPDLPLPRHPVNTPPDLNVAASLPKRTTTSPRNASKTTSAPLLSKAPTVPTSTMRTDAPTFLPLSSVSVPNVAETITPPSSGNHQVLPMEKPTFLSDTDSFATPDVPALQPDFQDVPSPNASSKDPDQEISISTLLAASFAPMPGMTDAPSLWEATGVLDVSTAILTKDADDIKEYDVSFEYDTDYIVHYDASSPDDTDIISSVGIFSSSVDGDPHFVVMLPKIHENLCFTVDGEDNDVLRLLEDPIRGITVNGHLMLAPPKIGIEDRTRTFFNRITIRISKSDIRITFTKDSVVVKGEGLETLLTSQKGSVTLPSLKIVLDGHQSCWIELGKGIVFLVLIHRYSHPTYFQMEHLGFYIADGQGLSSLAQGLL</sequence>
<dbReference type="CDD" id="cd01461">
    <property type="entry name" value="vWA_interalpha_trypsin_inhibitor"/>
    <property type="match status" value="1"/>
</dbReference>
<dbReference type="CDD" id="cd07067">
    <property type="entry name" value="HP_PGM_like"/>
    <property type="match status" value="1"/>
</dbReference>
<comment type="similarity">
    <text evidence="3">Belongs to the ITIH family.</text>
</comment>
<dbReference type="InterPro" id="IPR050934">
    <property type="entry name" value="ITIH"/>
</dbReference>
<dbReference type="EMBL" id="QNUK01000781">
    <property type="protein sequence ID" value="KAF5889664.1"/>
    <property type="molecule type" value="Genomic_DNA"/>
</dbReference>
<dbReference type="PRINTS" id="PR00991">
    <property type="entry name" value="6PFRUCTKNASE"/>
</dbReference>
<dbReference type="InterPro" id="IPR001345">
    <property type="entry name" value="PG/BPGM_mutase_AS"/>
</dbReference>
<evidence type="ECO:0000256" key="3">
    <source>
        <dbReference type="ARBA" id="ARBA00010158"/>
    </source>
</evidence>
<feature type="binding site" evidence="17">
    <location>
        <position position="294"/>
    </location>
    <ligand>
        <name>substrate</name>
    </ligand>
</feature>
<keyword evidence="10" id="KW-0418">Kinase</keyword>
<dbReference type="GO" id="GO:0006000">
    <property type="term" value="P:fructose metabolic process"/>
    <property type="evidence" value="ECO:0007669"/>
    <property type="project" value="InterPro"/>
</dbReference>
<keyword evidence="4" id="KW-0964">Secreted</keyword>
<protein>
    <submittedName>
        <fullName evidence="21">Inter-alpha-trypsin inhibitor heavy chain H6-like</fullName>
    </submittedName>
</protein>
<dbReference type="Pfam" id="PF00092">
    <property type="entry name" value="VWA"/>
    <property type="match status" value="1"/>
</dbReference>
<feature type="active site" description="Tele-phosphohistidine intermediate" evidence="16">
    <location>
        <position position="245"/>
    </location>
</feature>
<feature type="non-terminal residue" evidence="21">
    <location>
        <position position="1456"/>
    </location>
</feature>
<keyword evidence="14" id="KW-0325">Glycoprotein</keyword>
<keyword evidence="15" id="KW-0511">Multifunctional enzyme</keyword>
<dbReference type="GO" id="GO:0004867">
    <property type="term" value="F:serine-type endopeptidase inhibitor activity"/>
    <property type="evidence" value="ECO:0007669"/>
    <property type="project" value="UniProtKB-KW"/>
</dbReference>
<evidence type="ECO:0000313" key="21">
    <source>
        <dbReference type="EMBL" id="KAF5889664.1"/>
    </source>
</evidence>
<feature type="compositionally biased region" description="Basic and acidic residues" evidence="18">
    <location>
        <begin position="1"/>
        <end position="13"/>
    </location>
</feature>
<dbReference type="Gene3D" id="3.40.50.300">
    <property type="entry name" value="P-loop containing nucleotide triphosphate hydrolases"/>
    <property type="match status" value="1"/>
</dbReference>
<dbReference type="Gene3D" id="3.40.50.410">
    <property type="entry name" value="von Willebrand factor, type A domain"/>
    <property type="match status" value="1"/>
</dbReference>
<dbReference type="SUPFAM" id="SSF53254">
    <property type="entry name" value="Phosphoglycerate mutase-like"/>
    <property type="match status" value="1"/>
</dbReference>
<feature type="domain" description="VIT" evidence="20">
    <location>
        <begin position="425"/>
        <end position="554"/>
    </location>
</feature>
<evidence type="ECO:0000256" key="2">
    <source>
        <dbReference type="ARBA" id="ARBA00008408"/>
    </source>
</evidence>
<keyword evidence="7" id="KW-0646">Protease inhibitor</keyword>
<evidence type="ECO:0000259" key="19">
    <source>
        <dbReference type="PROSITE" id="PS50234"/>
    </source>
</evidence>
<name>A0A8J4WR74_CLAMG</name>
<reference evidence="21" key="1">
    <citation type="submission" date="2020-07" db="EMBL/GenBank/DDBJ databases">
        <title>Clarias magur genome sequencing, assembly and annotation.</title>
        <authorList>
            <person name="Kushwaha B."/>
            <person name="Kumar R."/>
            <person name="Das P."/>
            <person name="Joshi C.G."/>
            <person name="Kumar D."/>
            <person name="Nagpure N.S."/>
            <person name="Pandey M."/>
            <person name="Agarwal S."/>
            <person name="Srivastava S."/>
            <person name="Singh M."/>
            <person name="Sahoo L."/>
            <person name="Jayasankar P."/>
            <person name="Meher P.K."/>
            <person name="Koringa P.G."/>
            <person name="Iquebal M.A."/>
            <person name="Das S.P."/>
            <person name="Bit A."/>
            <person name="Patnaik S."/>
            <person name="Patel N."/>
            <person name="Shah T.M."/>
            <person name="Hinsu A."/>
            <person name="Jena J.K."/>
        </authorList>
    </citation>
    <scope>NUCLEOTIDE SEQUENCE</scope>
    <source>
        <strain evidence="21">CIFAMagur01</strain>
        <tissue evidence="21">Testis</tissue>
    </source>
</reference>
<evidence type="ECO:0000256" key="9">
    <source>
        <dbReference type="ARBA" id="ARBA00022741"/>
    </source>
</evidence>
<dbReference type="SMART" id="SM00855">
    <property type="entry name" value="PGAM"/>
    <property type="match status" value="1"/>
</dbReference>
<dbReference type="InterPro" id="IPR027417">
    <property type="entry name" value="P-loop_NTPase"/>
</dbReference>
<comment type="similarity">
    <text evidence="2">In the C-terminal section; belongs to the phosphoglycerate mutase family.</text>
</comment>
<keyword evidence="22" id="KW-1185">Reference proteome</keyword>
<dbReference type="InterPro" id="IPR029033">
    <property type="entry name" value="His_PPase_superfam"/>
</dbReference>
<feature type="region of interest" description="Disordered" evidence="18">
    <location>
        <begin position="1023"/>
        <end position="1138"/>
    </location>
</feature>
<feature type="binding site" evidence="17">
    <location>
        <begin position="244"/>
        <end position="251"/>
    </location>
    <ligand>
        <name>substrate</name>
    </ligand>
</feature>
<dbReference type="InterPro" id="IPR013078">
    <property type="entry name" value="His_Pase_superF_clade-1"/>
</dbReference>
<dbReference type="SMART" id="SM00327">
    <property type="entry name" value="VWA"/>
    <property type="match status" value="1"/>
</dbReference>
<dbReference type="InterPro" id="IPR013079">
    <property type="entry name" value="6Phosfructo_kin"/>
</dbReference>
<dbReference type="GO" id="GO:0006003">
    <property type="term" value="P:fructose 2,6-bisphosphate metabolic process"/>
    <property type="evidence" value="ECO:0007669"/>
    <property type="project" value="InterPro"/>
</dbReference>
<dbReference type="GO" id="GO:0030212">
    <property type="term" value="P:hyaluronan metabolic process"/>
    <property type="evidence" value="ECO:0007669"/>
    <property type="project" value="InterPro"/>
</dbReference>
<dbReference type="OrthoDB" id="299997at2759"/>
<evidence type="ECO:0000256" key="15">
    <source>
        <dbReference type="ARBA" id="ARBA00023268"/>
    </source>
</evidence>
<dbReference type="PROSITE" id="PS00175">
    <property type="entry name" value="PG_MUTASE"/>
    <property type="match status" value="1"/>
</dbReference>
<feature type="domain" description="VWFA" evidence="19">
    <location>
        <begin position="687"/>
        <end position="871"/>
    </location>
</feature>
<dbReference type="SUPFAM" id="SSF53300">
    <property type="entry name" value="vWA-like"/>
    <property type="match status" value="1"/>
</dbReference>
<dbReference type="Gene3D" id="3.40.50.1240">
    <property type="entry name" value="Phosphoglycerate mutase-like"/>
    <property type="match status" value="1"/>
</dbReference>
<evidence type="ECO:0000256" key="17">
    <source>
        <dbReference type="PIRSR" id="PIRSR613078-2"/>
    </source>
</evidence>
<feature type="active site" description="Proton donor/acceptor" evidence="16">
    <location>
        <position position="314"/>
    </location>
</feature>
<evidence type="ECO:0000256" key="6">
    <source>
        <dbReference type="ARBA" id="ARBA00022679"/>
    </source>
</evidence>
<dbReference type="FunFam" id="3.40.50.300:FF:000047">
    <property type="entry name" value="6-phosphofructo-2-kinase/fructose-2, 6-bisphosphatase 3 isoform 2"/>
    <property type="match status" value="1"/>
</dbReference>
<dbReference type="PROSITE" id="PS51468">
    <property type="entry name" value="VIT"/>
    <property type="match status" value="1"/>
</dbReference>
<dbReference type="InterPro" id="IPR002035">
    <property type="entry name" value="VWF_A"/>
</dbReference>
<dbReference type="SMART" id="SM00609">
    <property type="entry name" value="VIT"/>
    <property type="match status" value="1"/>
</dbReference>
<keyword evidence="12" id="KW-0067">ATP-binding</keyword>
<feature type="region of interest" description="Disordered" evidence="18">
    <location>
        <begin position="1"/>
        <end position="20"/>
    </location>
</feature>
<evidence type="ECO:0000256" key="10">
    <source>
        <dbReference type="ARBA" id="ARBA00022777"/>
    </source>
</evidence>
<evidence type="ECO:0000259" key="20">
    <source>
        <dbReference type="PROSITE" id="PS51468"/>
    </source>
</evidence>
<dbReference type="GO" id="GO:0005576">
    <property type="term" value="C:extracellular region"/>
    <property type="evidence" value="ECO:0007669"/>
    <property type="project" value="UniProtKB-SubCell"/>
</dbReference>
<dbReference type="Pfam" id="PF01591">
    <property type="entry name" value="6PF2K"/>
    <property type="match status" value="1"/>
</dbReference>
<dbReference type="Pfam" id="PF08487">
    <property type="entry name" value="VIT"/>
    <property type="match status" value="1"/>
</dbReference>
<keyword evidence="8" id="KW-0732">Signal</keyword>
<keyword evidence="6" id="KW-0808">Transferase</keyword>
<dbReference type="Pfam" id="PF06668">
    <property type="entry name" value="ITI_HC_C"/>
    <property type="match status" value="1"/>
</dbReference>
<evidence type="ECO:0000256" key="18">
    <source>
        <dbReference type="SAM" id="MobiDB-lite"/>
    </source>
</evidence>
<feature type="region of interest" description="Disordered" evidence="18">
    <location>
        <begin position="1180"/>
        <end position="1210"/>
    </location>
</feature>
<evidence type="ECO:0000256" key="13">
    <source>
        <dbReference type="ARBA" id="ARBA00022900"/>
    </source>
</evidence>
<dbReference type="Pfam" id="PF00300">
    <property type="entry name" value="His_Phos_1"/>
    <property type="match status" value="1"/>
</dbReference>
<dbReference type="InterPro" id="IPR013694">
    <property type="entry name" value="VIT"/>
</dbReference>
<dbReference type="PROSITE" id="PS50234">
    <property type="entry name" value="VWFA"/>
    <property type="match status" value="1"/>
</dbReference>
<evidence type="ECO:0000313" key="22">
    <source>
        <dbReference type="Proteomes" id="UP000727407"/>
    </source>
</evidence>
<comment type="caution">
    <text evidence="21">The sequence shown here is derived from an EMBL/GenBank/DDBJ whole genome shotgun (WGS) entry which is preliminary data.</text>
</comment>
<dbReference type="InterPro" id="IPR036465">
    <property type="entry name" value="vWFA_dom_sf"/>
</dbReference>
<evidence type="ECO:0000256" key="12">
    <source>
        <dbReference type="ARBA" id="ARBA00022840"/>
    </source>
</evidence>
<keyword evidence="5" id="KW-0597">Phosphoprotein</keyword>
<evidence type="ECO:0000256" key="1">
    <source>
        <dbReference type="ARBA" id="ARBA00004613"/>
    </source>
</evidence>
<evidence type="ECO:0000256" key="14">
    <source>
        <dbReference type="ARBA" id="ARBA00023180"/>
    </source>
</evidence>
<dbReference type="SUPFAM" id="SSF52540">
    <property type="entry name" value="P-loop containing nucleoside triphosphate hydrolases"/>
    <property type="match status" value="1"/>
</dbReference>
<accession>A0A8J4WR74</accession>
<evidence type="ECO:0000256" key="5">
    <source>
        <dbReference type="ARBA" id="ARBA00022553"/>
    </source>
</evidence>
<keyword evidence="13" id="KW-0722">Serine protease inhibitor</keyword>
<gene>
    <name evidence="21" type="primary">itih6</name>
    <name evidence="21" type="ORF">DAT39_020631</name>
</gene>
<keyword evidence="9" id="KW-0547">Nucleotide-binding</keyword>
<dbReference type="InterPro" id="IPR003094">
    <property type="entry name" value="6Pfruct_kin"/>
</dbReference>